<organism evidence="4">
    <name type="scientific">Thelazia callipaeda</name>
    <name type="common">Oriental eyeworm</name>
    <name type="synonym">Parasitic nematode</name>
    <dbReference type="NCBI Taxonomy" id="103827"/>
    <lineage>
        <taxon>Eukaryota</taxon>
        <taxon>Metazoa</taxon>
        <taxon>Ecdysozoa</taxon>
        <taxon>Nematoda</taxon>
        <taxon>Chromadorea</taxon>
        <taxon>Rhabditida</taxon>
        <taxon>Spirurina</taxon>
        <taxon>Spiruromorpha</taxon>
        <taxon>Thelazioidea</taxon>
        <taxon>Thelaziidae</taxon>
        <taxon>Thelazia</taxon>
    </lineage>
</organism>
<dbReference type="SUPFAM" id="SSF50630">
    <property type="entry name" value="Acid proteases"/>
    <property type="match status" value="1"/>
</dbReference>
<protein>
    <submittedName>
        <fullName evidence="4">Peptidase A1 domain-containing protein</fullName>
    </submittedName>
</protein>
<proteinExistence type="predicted"/>
<accession>A0A0N5CJF7</accession>
<reference evidence="2 3" key="2">
    <citation type="submission" date="2018-11" db="EMBL/GenBank/DDBJ databases">
        <authorList>
            <consortium name="Pathogen Informatics"/>
        </authorList>
    </citation>
    <scope>NUCLEOTIDE SEQUENCE [LARGE SCALE GENOMIC DNA]</scope>
</reference>
<dbReference type="WBParaSite" id="TCLT_0000016201-mRNA-1">
    <property type="protein sequence ID" value="TCLT_0000016201-mRNA-1"/>
    <property type="gene ID" value="TCLT_0000016201"/>
</dbReference>
<keyword evidence="3" id="KW-1185">Reference proteome</keyword>
<dbReference type="AlphaFoldDB" id="A0A0N5CJF7"/>
<dbReference type="Gene3D" id="2.40.70.10">
    <property type="entry name" value="Acid Proteases"/>
    <property type="match status" value="1"/>
</dbReference>
<dbReference type="EMBL" id="UYYF01000010">
    <property type="protein sequence ID" value="VDM95022.1"/>
    <property type="molecule type" value="Genomic_DNA"/>
</dbReference>
<dbReference type="InterPro" id="IPR021109">
    <property type="entry name" value="Peptidase_aspartic_dom_sf"/>
</dbReference>
<dbReference type="OrthoDB" id="5911166at2759"/>
<feature type="signal peptide" evidence="1">
    <location>
        <begin position="1"/>
        <end position="25"/>
    </location>
</feature>
<keyword evidence="1" id="KW-0732">Signal</keyword>
<name>A0A0N5CJF7_THECL</name>
<evidence type="ECO:0000313" key="4">
    <source>
        <dbReference type="WBParaSite" id="TCLT_0000016201-mRNA-1"/>
    </source>
</evidence>
<evidence type="ECO:0000256" key="1">
    <source>
        <dbReference type="SAM" id="SignalP"/>
    </source>
</evidence>
<dbReference type="Proteomes" id="UP000276776">
    <property type="component" value="Unassembled WGS sequence"/>
</dbReference>
<gene>
    <name evidence="2" type="ORF">TCLT_LOCUS163</name>
</gene>
<feature type="chain" id="PRO_5043126141" evidence="1">
    <location>
        <begin position="26"/>
        <end position="204"/>
    </location>
</feature>
<sequence length="204" mass="23561">MLQYLLTEISLLILISISCTSKVYQIPLHPVYGESQNHVGYSVKARIGPKLQEYTLLIDTLLPSSWVVGPGCSDPCCLNKTTFISSYKIKKSKKDHFALVDYTSRNITINLLNDEFELYENNDPTIKFFDKAFSFGAVESLEWQDCAEYTKIDGMFSLYPKIHWSTTIIHSLYDYLYDKHIPRTLTIAMPRLVTIHTYFQSITY</sequence>
<reference evidence="4" key="1">
    <citation type="submission" date="2017-02" db="UniProtKB">
        <authorList>
            <consortium name="WormBaseParasite"/>
        </authorList>
    </citation>
    <scope>IDENTIFICATION</scope>
</reference>
<evidence type="ECO:0000313" key="2">
    <source>
        <dbReference type="EMBL" id="VDM95022.1"/>
    </source>
</evidence>
<evidence type="ECO:0000313" key="3">
    <source>
        <dbReference type="Proteomes" id="UP000276776"/>
    </source>
</evidence>